<evidence type="ECO:0000313" key="3">
    <source>
        <dbReference type="Proteomes" id="UP000008888"/>
    </source>
</evidence>
<evidence type="ECO:0000313" key="2">
    <source>
        <dbReference type="EMBL" id="AEF98915.1"/>
    </source>
</evidence>
<keyword evidence="1" id="KW-0175">Coiled coil</keyword>
<keyword evidence="3" id="KW-1185">Reference proteome</keyword>
<evidence type="ECO:0000256" key="1">
    <source>
        <dbReference type="SAM" id="Coils"/>
    </source>
</evidence>
<gene>
    <name evidence="2" type="ordered locus">Metme_0471</name>
</gene>
<dbReference type="Proteomes" id="UP000008888">
    <property type="component" value="Chromosome"/>
</dbReference>
<dbReference type="KEGG" id="mmt:Metme_0471"/>
<reference evidence="3" key="3">
    <citation type="submission" date="2011-05" db="EMBL/GenBank/DDBJ databases">
        <title>Complete sequence of Methylomonas methanica MC09.</title>
        <authorList>
            <consortium name="US DOE Joint Genome Institute"/>
            <person name="Lucas S."/>
            <person name="Han J."/>
            <person name="Lapidus A."/>
            <person name="Cheng J.-F."/>
            <person name="Goodwin L."/>
            <person name="Pitluck S."/>
            <person name="Peters L."/>
            <person name="Mikhailova N."/>
            <person name="Teshima H."/>
            <person name="Han C."/>
            <person name="Tapia R."/>
            <person name="Land M."/>
            <person name="Hauser L."/>
            <person name="Kyrpides N."/>
            <person name="Ivanova N."/>
            <person name="Pagani I."/>
            <person name="Stein L."/>
            <person name="Woyke T."/>
        </authorList>
    </citation>
    <scope>NUCLEOTIDE SEQUENCE [LARGE SCALE GENOMIC DNA]</scope>
    <source>
        <strain evidence="3">MC09</strain>
    </source>
</reference>
<accession>G0A2A3</accession>
<organism evidence="2 3">
    <name type="scientific">Methylomonas methanica (strain DSM 25384 / MC09)</name>
    <dbReference type="NCBI Taxonomy" id="857087"/>
    <lineage>
        <taxon>Bacteria</taxon>
        <taxon>Pseudomonadati</taxon>
        <taxon>Pseudomonadota</taxon>
        <taxon>Gammaproteobacteria</taxon>
        <taxon>Methylococcales</taxon>
        <taxon>Methylococcaceae</taxon>
        <taxon>Methylomonas</taxon>
    </lineage>
</organism>
<reference key="2">
    <citation type="submission" date="2011-05" db="EMBL/GenBank/DDBJ databases">
        <title>Complete genome sequence of the aerobic marine methanotroph Methylomonas methanica MC09.</title>
        <authorList>
            <person name="Boden R."/>
            <person name="Cunliffe M."/>
            <person name="Scanlan J."/>
            <person name="Moussard H."/>
            <person name="Kits K.D."/>
            <person name="Klotz M."/>
            <person name="Jetten M."/>
            <person name="Vuilleumier S."/>
            <person name="Han J."/>
            <person name="Peters L."/>
            <person name="Mikhailova N."/>
            <person name="Teshima H."/>
            <person name="Tapia R."/>
            <person name="Kyrpides N."/>
            <person name="Ivanova N."/>
            <person name="Pagani I."/>
            <person name="Cheng J.-F."/>
            <person name="Goodwin L."/>
            <person name="Han C."/>
            <person name="Hauser L."/>
            <person name="Land M."/>
            <person name="Lapidus A."/>
            <person name="Lucas S."/>
            <person name="Pitluck S."/>
            <person name="Woyke T."/>
            <person name="Stein L.Y."/>
            <person name="Murrell C."/>
        </authorList>
    </citation>
    <scope>NUCLEOTIDE SEQUENCE</scope>
    <source>
        <strain>MC09</strain>
    </source>
</reference>
<dbReference type="STRING" id="857087.Metme_0471"/>
<reference evidence="2 3" key="1">
    <citation type="journal article" date="2011" name="J. Bacteriol.">
        <title>Complete Genome Sequence of the Aerobic Marine Methanotroph Methylomonas methanica MC09.</title>
        <authorList>
            <person name="Boden R."/>
            <person name="Cunliffe M."/>
            <person name="Scanlan J."/>
            <person name="Moussard H."/>
            <person name="Kits K.D."/>
            <person name="Klotz M.G."/>
            <person name="Jetten M.S."/>
            <person name="Vuilleumier S."/>
            <person name="Han J."/>
            <person name="Peters L."/>
            <person name="Mikhailova N."/>
            <person name="Teshima H."/>
            <person name="Tapia R."/>
            <person name="Kyrpides N."/>
            <person name="Ivanova N."/>
            <person name="Pagani I."/>
            <person name="Cheng J.F."/>
            <person name="Goodwin L."/>
            <person name="Han C."/>
            <person name="Hauser L."/>
            <person name="Land M.L."/>
            <person name="Lapidus A."/>
            <person name="Lucas S."/>
            <person name="Pitluck S."/>
            <person name="Woyke T."/>
            <person name="Stein L."/>
            <person name="Murrell J.C."/>
        </authorList>
    </citation>
    <scope>NUCLEOTIDE SEQUENCE [LARGE SCALE GENOMIC DNA]</scope>
    <source>
        <strain evidence="2 3">MC09</strain>
    </source>
</reference>
<dbReference type="RefSeq" id="WP_013817187.1">
    <property type="nucleotide sequence ID" value="NC_015572.1"/>
</dbReference>
<feature type="coiled-coil region" evidence="1">
    <location>
        <begin position="6"/>
        <end position="33"/>
    </location>
</feature>
<dbReference type="AlphaFoldDB" id="G0A2A3"/>
<proteinExistence type="predicted"/>
<dbReference type="EMBL" id="CP002738">
    <property type="protein sequence ID" value="AEF98915.1"/>
    <property type="molecule type" value="Genomic_DNA"/>
</dbReference>
<sequence>MSKDVLKTLNRVAEGIELQLRAMNNKEEEIEKKKFHEIICEVTPSHYQNGLWTLEFINKTQFAIRVIKVSAESFFGALIRPNYSVPEHPFRGYIEPKANPSDEIILRNIEPNSSLAVLRELPHYPRNKEVWMNAQISMDSKTDETFPMKLIKVTINV</sequence>
<dbReference type="HOGENOM" id="CLU_1675822_0_0_6"/>
<name>G0A2A3_METMM</name>
<protein>
    <submittedName>
        <fullName evidence="2">Uncharacterized protein</fullName>
    </submittedName>
</protein>